<gene>
    <name evidence="8" type="ORF">SAMN05216190_102227</name>
</gene>
<dbReference type="InterPro" id="IPR010920">
    <property type="entry name" value="LSM_dom_sf"/>
</dbReference>
<dbReference type="RefSeq" id="WP_090497426.1">
    <property type="nucleotide sequence ID" value="NZ_FOWX01000002.1"/>
</dbReference>
<evidence type="ECO:0000313" key="8">
    <source>
        <dbReference type="EMBL" id="SFO91987.1"/>
    </source>
</evidence>
<feature type="signal peptide" evidence="6">
    <location>
        <begin position="1"/>
        <end position="19"/>
    </location>
</feature>
<dbReference type="OrthoDB" id="195643at2"/>
<feature type="chain" id="PRO_5011555907" description="Lipoprotein YgdI/YgdR-like SH3-like domain-containing protein" evidence="6">
    <location>
        <begin position="20"/>
        <end position="73"/>
    </location>
</feature>
<evidence type="ECO:0000256" key="5">
    <source>
        <dbReference type="ARBA" id="ARBA00023288"/>
    </source>
</evidence>
<keyword evidence="4" id="KW-0564">Palmitate</keyword>
<dbReference type="PANTHER" id="PTHR37011">
    <property type="entry name" value="POT FAMILY PEPTIDE TRANSPORT PROTEIN-RELATED"/>
    <property type="match status" value="1"/>
</dbReference>
<evidence type="ECO:0000256" key="6">
    <source>
        <dbReference type="SAM" id="SignalP"/>
    </source>
</evidence>
<dbReference type="PANTHER" id="PTHR37011:SF1">
    <property type="entry name" value="POT FAMILY PEPTIDE TRANSPORT PROTEIN"/>
    <property type="match status" value="1"/>
</dbReference>
<evidence type="ECO:0000313" key="9">
    <source>
        <dbReference type="Proteomes" id="UP000198784"/>
    </source>
</evidence>
<name>A0A1I5L3X0_9PSED</name>
<sequence>MTQRILPAFLLALGLAALAGCASPSVITLNDGREIQTIDTPAFDNDSGFYEFQQLDGNRAKVNKDQVRTIQEL</sequence>
<dbReference type="EMBL" id="FOWX01000002">
    <property type="protein sequence ID" value="SFO91987.1"/>
    <property type="molecule type" value="Genomic_DNA"/>
</dbReference>
<dbReference type="Proteomes" id="UP000198784">
    <property type="component" value="Unassembled WGS sequence"/>
</dbReference>
<accession>A0A1I5L3X0</accession>
<dbReference type="SUPFAM" id="SSF50182">
    <property type="entry name" value="Sm-like ribonucleoproteins"/>
    <property type="match status" value="1"/>
</dbReference>
<dbReference type="Pfam" id="PF06004">
    <property type="entry name" value="DUF903"/>
    <property type="match status" value="1"/>
</dbReference>
<keyword evidence="1" id="KW-1003">Cell membrane</keyword>
<dbReference type="NCBIfam" id="NF033216">
    <property type="entry name" value="lipo_YgdI_YgdR"/>
    <property type="match status" value="1"/>
</dbReference>
<dbReference type="STRING" id="289003.SAMN05216190_102227"/>
<reference evidence="9" key="1">
    <citation type="submission" date="2016-10" db="EMBL/GenBank/DDBJ databases">
        <authorList>
            <person name="Varghese N."/>
            <person name="Submissions S."/>
        </authorList>
    </citation>
    <scope>NUCLEOTIDE SEQUENCE [LARGE SCALE GENOMIC DNA]</scope>
    <source>
        <strain evidence="9">DSM 17834</strain>
    </source>
</reference>
<dbReference type="AlphaFoldDB" id="A0A1I5L3X0"/>
<evidence type="ECO:0000259" key="7">
    <source>
        <dbReference type="Pfam" id="PF06004"/>
    </source>
</evidence>
<keyword evidence="9" id="KW-1185">Reference proteome</keyword>
<evidence type="ECO:0000256" key="3">
    <source>
        <dbReference type="ARBA" id="ARBA00023136"/>
    </source>
</evidence>
<evidence type="ECO:0000256" key="1">
    <source>
        <dbReference type="ARBA" id="ARBA00022475"/>
    </source>
</evidence>
<proteinExistence type="predicted"/>
<keyword evidence="5" id="KW-0449">Lipoprotein</keyword>
<dbReference type="InterPro" id="IPR010305">
    <property type="entry name" value="YgdI/YgdR-like"/>
</dbReference>
<keyword evidence="2 6" id="KW-0732">Signal</keyword>
<keyword evidence="3" id="KW-0472">Membrane</keyword>
<protein>
    <recommendedName>
        <fullName evidence="7">Lipoprotein YgdI/YgdR-like SH3-like domain-containing protein</fullName>
    </recommendedName>
</protein>
<evidence type="ECO:0000256" key="2">
    <source>
        <dbReference type="ARBA" id="ARBA00022729"/>
    </source>
</evidence>
<dbReference type="PROSITE" id="PS51257">
    <property type="entry name" value="PROKAR_LIPOPROTEIN"/>
    <property type="match status" value="1"/>
</dbReference>
<evidence type="ECO:0000256" key="4">
    <source>
        <dbReference type="ARBA" id="ARBA00023139"/>
    </source>
</evidence>
<dbReference type="InterPro" id="IPR047807">
    <property type="entry name" value="YgdI/YgdR-like_SH3-like"/>
</dbReference>
<organism evidence="8 9">
    <name type="scientific">Pseudomonas borbori</name>
    <dbReference type="NCBI Taxonomy" id="289003"/>
    <lineage>
        <taxon>Bacteria</taxon>
        <taxon>Pseudomonadati</taxon>
        <taxon>Pseudomonadota</taxon>
        <taxon>Gammaproteobacteria</taxon>
        <taxon>Pseudomonadales</taxon>
        <taxon>Pseudomonadaceae</taxon>
        <taxon>Pseudomonas</taxon>
    </lineage>
</organism>
<feature type="domain" description="Lipoprotein YgdI/YgdR-like SH3-like" evidence="7">
    <location>
        <begin position="24"/>
        <end position="72"/>
    </location>
</feature>
<dbReference type="Gene3D" id="2.30.30.100">
    <property type="match status" value="1"/>
</dbReference>